<dbReference type="Proteomes" id="UP000813824">
    <property type="component" value="Unassembled WGS sequence"/>
</dbReference>
<reference evidence="3" key="1">
    <citation type="journal article" date="2021" name="New Phytol.">
        <title>Evolutionary innovations through gain and loss of genes in the ectomycorrhizal Boletales.</title>
        <authorList>
            <person name="Wu G."/>
            <person name="Miyauchi S."/>
            <person name="Morin E."/>
            <person name="Kuo A."/>
            <person name="Drula E."/>
            <person name="Varga T."/>
            <person name="Kohler A."/>
            <person name="Feng B."/>
            <person name="Cao Y."/>
            <person name="Lipzen A."/>
            <person name="Daum C."/>
            <person name="Hundley H."/>
            <person name="Pangilinan J."/>
            <person name="Johnson J."/>
            <person name="Barry K."/>
            <person name="LaButti K."/>
            <person name="Ng V."/>
            <person name="Ahrendt S."/>
            <person name="Min B."/>
            <person name="Choi I.G."/>
            <person name="Park H."/>
            <person name="Plett J.M."/>
            <person name="Magnuson J."/>
            <person name="Spatafora J.W."/>
            <person name="Nagy L.G."/>
            <person name="Henrissat B."/>
            <person name="Grigoriev I.V."/>
            <person name="Yang Z.L."/>
            <person name="Xu J."/>
            <person name="Martin F.M."/>
        </authorList>
    </citation>
    <scope>NUCLEOTIDE SEQUENCE</scope>
    <source>
        <strain evidence="3">KKN 215</strain>
    </source>
</reference>
<evidence type="ECO:0000256" key="2">
    <source>
        <dbReference type="SAM" id="Phobius"/>
    </source>
</evidence>
<dbReference type="EMBL" id="JAEVFJ010000013">
    <property type="protein sequence ID" value="KAH8101126.1"/>
    <property type="molecule type" value="Genomic_DNA"/>
</dbReference>
<keyword evidence="4" id="KW-1185">Reference proteome</keyword>
<organism evidence="3 4">
    <name type="scientific">Cristinia sonorae</name>
    <dbReference type="NCBI Taxonomy" id="1940300"/>
    <lineage>
        <taxon>Eukaryota</taxon>
        <taxon>Fungi</taxon>
        <taxon>Dikarya</taxon>
        <taxon>Basidiomycota</taxon>
        <taxon>Agaricomycotina</taxon>
        <taxon>Agaricomycetes</taxon>
        <taxon>Agaricomycetidae</taxon>
        <taxon>Agaricales</taxon>
        <taxon>Pleurotineae</taxon>
        <taxon>Stephanosporaceae</taxon>
        <taxon>Cristinia</taxon>
    </lineage>
</organism>
<evidence type="ECO:0000313" key="4">
    <source>
        <dbReference type="Proteomes" id="UP000813824"/>
    </source>
</evidence>
<name>A0A8K0URL8_9AGAR</name>
<feature type="compositionally biased region" description="Polar residues" evidence="1">
    <location>
        <begin position="1"/>
        <end position="14"/>
    </location>
</feature>
<feature type="region of interest" description="Disordered" evidence="1">
    <location>
        <begin position="1"/>
        <end position="20"/>
    </location>
</feature>
<sequence length="173" mass="19496">MSVSDLEPRSSSPISDHGVIPNLVESSATDMVTRPFPIFNHVNAIVQPFDTEAKRDDEFHQRLNAMLLELVIDFHAWSSARPAKEAERNADMLEREINGLLETEKEQGMCSTSELVSLLIGMPMSIHHRGLYICAFMLLTLYLLFIERTRQRLNDFVVRIKLALAALTGLASV</sequence>
<evidence type="ECO:0000313" key="3">
    <source>
        <dbReference type="EMBL" id="KAH8101126.1"/>
    </source>
</evidence>
<keyword evidence="2" id="KW-0812">Transmembrane</keyword>
<keyword evidence="2" id="KW-0472">Membrane</keyword>
<comment type="caution">
    <text evidence="3">The sequence shown here is derived from an EMBL/GenBank/DDBJ whole genome shotgun (WGS) entry which is preliminary data.</text>
</comment>
<evidence type="ECO:0000256" key="1">
    <source>
        <dbReference type="SAM" id="MobiDB-lite"/>
    </source>
</evidence>
<protein>
    <submittedName>
        <fullName evidence="3">Uncharacterized protein</fullName>
    </submittedName>
</protein>
<keyword evidence="2" id="KW-1133">Transmembrane helix</keyword>
<feature type="transmembrane region" description="Helical" evidence="2">
    <location>
        <begin position="126"/>
        <end position="145"/>
    </location>
</feature>
<gene>
    <name evidence="3" type="ORF">BXZ70DRAFT_110447</name>
</gene>
<accession>A0A8K0URL8</accession>
<proteinExistence type="predicted"/>
<dbReference type="AlphaFoldDB" id="A0A8K0URL8"/>
<dbReference type="OrthoDB" id="3224400at2759"/>